<organism evidence="2 3">
    <name type="scientific">Rhizophagus clarus</name>
    <dbReference type="NCBI Taxonomy" id="94130"/>
    <lineage>
        <taxon>Eukaryota</taxon>
        <taxon>Fungi</taxon>
        <taxon>Fungi incertae sedis</taxon>
        <taxon>Mucoromycota</taxon>
        <taxon>Glomeromycotina</taxon>
        <taxon>Glomeromycetes</taxon>
        <taxon>Glomerales</taxon>
        <taxon>Glomeraceae</taxon>
        <taxon>Rhizophagus</taxon>
    </lineage>
</organism>
<gene>
    <name evidence="2" type="ORF">RclHR1_18470001</name>
</gene>
<proteinExistence type="predicted"/>
<accession>A0A2Z6RFN3</accession>
<dbReference type="AlphaFoldDB" id="A0A2Z6RFN3"/>
<reference evidence="2 3" key="1">
    <citation type="submission" date="2017-11" db="EMBL/GenBank/DDBJ databases">
        <title>The genome of Rhizophagus clarus HR1 reveals common genetic basis of auxotrophy among arbuscular mycorrhizal fungi.</title>
        <authorList>
            <person name="Kobayashi Y."/>
        </authorList>
    </citation>
    <scope>NUCLEOTIDE SEQUENCE [LARGE SCALE GENOMIC DNA]</scope>
    <source>
        <strain evidence="2 3">HR1</strain>
    </source>
</reference>
<dbReference type="Gene3D" id="1.10.10.60">
    <property type="entry name" value="Homeodomain-like"/>
    <property type="match status" value="1"/>
</dbReference>
<name>A0A2Z6RFN3_9GLOM</name>
<dbReference type="InterPro" id="IPR044822">
    <property type="entry name" value="Myb_DNA-bind_4"/>
</dbReference>
<evidence type="ECO:0000259" key="1">
    <source>
        <dbReference type="Pfam" id="PF13837"/>
    </source>
</evidence>
<dbReference type="Proteomes" id="UP000247702">
    <property type="component" value="Unassembled WGS sequence"/>
</dbReference>
<feature type="domain" description="Myb/SANT-like DNA-binding" evidence="1">
    <location>
        <begin position="18"/>
        <end position="84"/>
    </location>
</feature>
<dbReference type="EMBL" id="BEXD01000943">
    <property type="protein sequence ID" value="GBB91278.1"/>
    <property type="molecule type" value="Genomic_DNA"/>
</dbReference>
<evidence type="ECO:0000313" key="2">
    <source>
        <dbReference type="EMBL" id="GBB91278.1"/>
    </source>
</evidence>
<sequence>MANNQVIQVLNPHEPVAEWPDDIALTLIEQRRRHHQLFEDNTNHSDLWTRIANYIRHHHQYEISARQCQVKWYSLKRGYKNLKRLLSRDLDADGYELRSPNWHDRKFYDELSDEFWLRSGTLIEDIEEIGVVDGVIDEVDLDLVIIDEIVPVLFQGIVVDDHILDLDLIQEIIVGDDHILALILIREIIVDVVDDIALFQEIIVKFIFFY</sequence>
<keyword evidence="3" id="KW-1185">Reference proteome</keyword>
<evidence type="ECO:0000313" key="3">
    <source>
        <dbReference type="Proteomes" id="UP000247702"/>
    </source>
</evidence>
<dbReference type="Pfam" id="PF13837">
    <property type="entry name" value="Myb_DNA-bind_4"/>
    <property type="match status" value="1"/>
</dbReference>
<comment type="caution">
    <text evidence="2">The sequence shown here is derived from an EMBL/GenBank/DDBJ whole genome shotgun (WGS) entry which is preliminary data.</text>
</comment>
<protein>
    <recommendedName>
        <fullName evidence="1">Myb/SANT-like DNA-binding domain-containing protein</fullName>
    </recommendedName>
</protein>